<sequence length="138" mass="15982">MKVNVEWCRRDQNMVPKIPYFFGYVILKSNLSIEEVGNILSDRLFGGLPFGGKEQCLYEEVPAIFIEPFILGFNIILSGYGGFGEDEGYVLETRQDKKFSIDYVQSSHYRLDEYLYLLVKDALKDISEIVVERAVYEE</sequence>
<evidence type="ECO:0000313" key="1">
    <source>
        <dbReference type="EMBL" id="MBN2908782.1"/>
    </source>
</evidence>
<accession>A0ABS2WGV6</accession>
<dbReference type="Proteomes" id="UP001177120">
    <property type="component" value="Unassembled WGS sequence"/>
</dbReference>
<dbReference type="EMBL" id="JAFHAP010000005">
    <property type="protein sequence ID" value="MBN2908782.1"/>
    <property type="molecule type" value="Genomic_DNA"/>
</dbReference>
<reference evidence="1" key="1">
    <citation type="journal article" date="2024" name="Int. J. Syst. Evol. Microbiol.">
        <title>Polycladomyces zharkentensis sp. nov., a novel thermophilic cellulose- and starch-degrading member of the Bacillota from a geothermal aquifer in Kazakhstan.</title>
        <authorList>
            <person name="Mashzhan A."/>
            <person name="Kistaubayeva A."/>
            <person name="Javier-Lopez R."/>
            <person name="Bissenova U."/>
            <person name="Bissenbay A."/>
            <person name="Birkeland N.K."/>
        </authorList>
    </citation>
    <scope>NUCLEOTIDE SEQUENCE</scope>
    <source>
        <strain evidence="1">ZKZ2T</strain>
    </source>
</reference>
<comment type="caution">
    <text evidence="1">The sequence shown here is derived from an EMBL/GenBank/DDBJ whole genome shotgun (WGS) entry which is preliminary data.</text>
</comment>
<organism evidence="1 2">
    <name type="scientific">Polycladomyces zharkentensis</name>
    <dbReference type="NCBI Taxonomy" id="2807616"/>
    <lineage>
        <taxon>Bacteria</taxon>
        <taxon>Bacillati</taxon>
        <taxon>Bacillota</taxon>
        <taxon>Bacilli</taxon>
        <taxon>Bacillales</taxon>
        <taxon>Thermoactinomycetaceae</taxon>
        <taxon>Polycladomyces</taxon>
    </lineage>
</organism>
<evidence type="ECO:0000313" key="2">
    <source>
        <dbReference type="Proteomes" id="UP001177120"/>
    </source>
</evidence>
<keyword evidence="2" id="KW-1185">Reference proteome</keyword>
<proteinExistence type="predicted"/>
<dbReference type="RefSeq" id="WP_205493266.1">
    <property type="nucleotide sequence ID" value="NZ_JAFHAP010000005.1"/>
</dbReference>
<name>A0ABS2WGV6_9BACL</name>
<protein>
    <submittedName>
        <fullName evidence="1">Uncharacterized protein</fullName>
    </submittedName>
</protein>
<gene>
    <name evidence="1" type="ORF">JQC72_04500</name>
</gene>